<proteinExistence type="predicted"/>
<name>A0A182EVG1_ONCOC</name>
<accession>A0A182EVG1</accession>
<reference evidence="1 2" key="2">
    <citation type="submission" date="2018-08" db="EMBL/GenBank/DDBJ databases">
        <authorList>
            <person name="Laetsch R D."/>
            <person name="Stevens L."/>
            <person name="Kumar S."/>
            <person name="Blaxter L. M."/>
        </authorList>
    </citation>
    <scope>NUCLEOTIDE SEQUENCE [LARGE SCALE GENOMIC DNA]</scope>
</reference>
<gene>
    <name evidence="1" type="ORF">NOO_LOCUS12151</name>
</gene>
<dbReference type="EMBL" id="UYRW01009804">
    <property type="protein sequence ID" value="VDM98170.1"/>
    <property type="molecule type" value="Genomic_DNA"/>
</dbReference>
<protein>
    <submittedName>
        <fullName evidence="3">Succinate dehydrogenase [ubiquinone] cytochrome b small subunit</fullName>
    </submittedName>
</protein>
<organism evidence="3">
    <name type="scientific">Onchocerca ochengi</name>
    <name type="common">Filarial nematode worm</name>
    <dbReference type="NCBI Taxonomy" id="42157"/>
    <lineage>
        <taxon>Eukaryota</taxon>
        <taxon>Metazoa</taxon>
        <taxon>Ecdysozoa</taxon>
        <taxon>Nematoda</taxon>
        <taxon>Chromadorea</taxon>
        <taxon>Rhabditida</taxon>
        <taxon>Spirurina</taxon>
        <taxon>Spiruromorpha</taxon>
        <taxon>Filarioidea</taxon>
        <taxon>Onchocercidae</taxon>
        <taxon>Onchocerca</taxon>
    </lineage>
</organism>
<keyword evidence="2" id="KW-1185">Reference proteome</keyword>
<reference evidence="3" key="1">
    <citation type="submission" date="2016-06" db="UniProtKB">
        <authorList>
            <consortium name="WormBaseParasite"/>
        </authorList>
    </citation>
    <scope>IDENTIFICATION</scope>
</reference>
<evidence type="ECO:0000313" key="3">
    <source>
        <dbReference type="WBParaSite" id="nOo.2.0.1.t12151-RA"/>
    </source>
</evidence>
<dbReference type="Proteomes" id="UP000271087">
    <property type="component" value="Unassembled WGS sequence"/>
</dbReference>
<dbReference type="AlphaFoldDB" id="A0A182EVG1"/>
<dbReference type="WBParaSite" id="nOo.2.0.1.t12151-RA">
    <property type="protein sequence ID" value="nOo.2.0.1.t12151-RA"/>
    <property type="gene ID" value="nOo.2.0.1.g12151"/>
</dbReference>
<evidence type="ECO:0000313" key="2">
    <source>
        <dbReference type="Proteomes" id="UP000271087"/>
    </source>
</evidence>
<evidence type="ECO:0000313" key="1">
    <source>
        <dbReference type="EMBL" id="VDM98170.1"/>
    </source>
</evidence>
<sequence>MIRLIPAACGRTFSSSAAVPRLIRNNLEGSEVTYPIAGKKPKLVKDCRDAVSIIKSVVAKIIGNIMTFAMLANTV</sequence>